<dbReference type="AlphaFoldDB" id="A0A5C7A237"/>
<evidence type="ECO:0000313" key="4">
    <source>
        <dbReference type="Proteomes" id="UP000321903"/>
    </source>
</evidence>
<dbReference type="InterPro" id="IPR011990">
    <property type="entry name" value="TPR-like_helical_dom_sf"/>
</dbReference>
<dbReference type="OrthoDB" id="6656924at2"/>
<dbReference type="RefSeq" id="WP_147221266.1">
    <property type="nucleotide sequence ID" value="NZ_CAJGYY010000001.1"/>
</dbReference>
<feature type="region of interest" description="Disordered" evidence="1">
    <location>
        <begin position="375"/>
        <end position="408"/>
    </location>
</feature>
<accession>A0A5C7A237</accession>
<name>A0A5C7A237_9GAMM</name>
<dbReference type="Gene3D" id="1.20.58.2200">
    <property type="match status" value="1"/>
</dbReference>
<evidence type="ECO:0008006" key="5">
    <source>
        <dbReference type="Google" id="ProtNLM"/>
    </source>
</evidence>
<comment type="caution">
    <text evidence="3">The sequence shown here is derived from an EMBL/GenBank/DDBJ whole genome shotgun (WGS) entry which is preliminary data.</text>
</comment>
<dbReference type="SUPFAM" id="SSF48452">
    <property type="entry name" value="TPR-like"/>
    <property type="match status" value="1"/>
</dbReference>
<feature type="compositionally biased region" description="Polar residues" evidence="1">
    <location>
        <begin position="396"/>
        <end position="406"/>
    </location>
</feature>
<dbReference type="InterPro" id="IPR020011">
    <property type="entry name" value="FimV_C"/>
</dbReference>
<feature type="region of interest" description="Disordered" evidence="1">
    <location>
        <begin position="177"/>
        <end position="227"/>
    </location>
</feature>
<dbReference type="NCBIfam" id="TIGR03504">
    <property type="entry name" value="FimV_Cterm"/>
    <property type="match status" value="1"/>
</dbReference>
<feature type="compositionally biased region" description="Low complexity" evidence="1">
    <location>
        <begin position="211"/>
        <end position="221"/>
    </location>
</feature>
<keyword evidence="2" id="KW-0472">Membrane</keyword>
<keyword evidence="2" id="KW-0812">Transmembrane</keyword>
<proteinExistence type="predicted"/>
<keyword evidence="2" id="KW-1133">Transmembrane helix</keyword>
<organism evidence="3 4">
    <name type="scientific">Psychrobacter frigidicola</name>
    <dbReference type="NCBI Taxonomy" id="45611"/>
    <lineage>
        <taxon>Bacteria</taxon>
        <taxon>Pseudomonadati</taxon>
        <taxon>Pseudomonadota</taxon>
        <taxon>Gammaproteobacteria</taxon>
        <taxon>Moraxellales</taxon>
        <taxon>Moraxellaceae</taxon>
        <taxon>Psychrobacter</taxon>
    </lineage>
</organism>
<feature type="compositionally biased region" description="Low complexity" evidence="1">
    <location>
        <begin position="379"/>
        <end position="391"/>
    </location>
</feature>
<dbReference type="EMBL" id="VORZ01000001">
    <property type="protein sequence ID" value="TXD97607.1"/>
    <property type="molecule type" value="Genomic_DNA"/>
</dbReference>
<keyword evidence="4" id="KW-1185">Reference proteome</keyword>
<gene>
    <name evidence="3" type="ORF">ES754_01045</name>
</gene>
<protein>
    <recommendedName>
        <fullName evidence="5">Pilus assembly protein FimV</fullName>
    </recommendedName>
</protein>
<reference evidence="3 4" key="1">
    <citation type="submission" date="2019-08" db="EMBL/GenBank/DDBJ databases">
        <title>Genome sequence of Psychrobacter frigidicola ACAM304 (type strain).</title>
        <authorList>
            <person name="Bowman J.P."/>
        </authorList>
    </citation>
    <scope>NUCLEOTIDE SEQUENCE [LARGE SCALE GENOMIC DNA]</scope>
    <source>
        <strain evidence="3 4">ACAM 304</strain>
    </source>
</reference>
<dbReference type="Gene3D" id="1.25.40.10">
    <property type="entry name" value="Tetratricopeptide repeat domain"/>
    <property type="match status" value="1"/>
</dbReference>
<evidence type="ECO:0000256" key="2">
    <source>
        <dbReference type="SAM" id="Phobius"/>
    </source>
</evidence>
<feature type="transmembrane region" description="Helical" evidence="2">
    <location>
        <begin position="6"/>
        <end position="22"/>
    </location>
</feature>
<dbReference type="Proteomes" id="UP000321903">
    <property type="component" value="Unassembled WGS sequence"/>
</dbReference>
<evidence type="ECO:0000313" key="3">
    <source>
        <dbReference type="EMBL" id="TXD97607.1"/>
    </source>
</evidence>
<evidence type="ECO:0000256" key="1">
    <source>
        <dbReference type="SAM" id="MobiDB-lite"/>
    </source>
</evidence>
<dbReference type="InterPro" id="IPR038440">
    <property type="entry name" value="FimV_C_sf"/>
</dbReference>
<sequence length="577" mass="63258">MDNMLYIIAGLVIILLVGVWVLRKNKAQQQPTSPRAQPISDDRKNTAFSAVHVNQGTPTQRAAGNATHGVTKFDNLTVAQRFMDQQRYDKAIEALERGLSEKPNDAQLSLKLLSVYALTNQKEDFYSTYATIKMHNDASTVEEAQQLKDLLEEAQASATFGTMTDTKTSMNLESDIPLYHSKNSTPTTDISDDDMSLDFDILSPSTEQESTSDSIASNSISSDDDDSDVFDLTLDDLETAELQQDTLDDNSTFALEDTPAVTATDADSNTKAAVLGLDNINDTNSFDDTNDDGFTLDFDMLLEDMSTDLKEEKQKNEPTPTLSDDDFILDFDNLAEDVDNEVHVATTPVSSESIDDDFTLFIDGDDNATVHTTTINAPTTDTQDSSQTLSLESDVSESSTNGTPTQLDGLVIGQEDVPTDSADFIDLNVGFDTDNNLDISNNETESTPTLDNDILTFDDDTGIDSFDFDIDVDSTDILPTILTPVIVESDNVNDGNDNVSFDSKYEESLPSADFTAQFASDFDFVKNLDNNQITLDLAGQYLQLGEYDSAKRLLNEVVAQGNSQQQQQAQELLTRTA</sequence>